<evidence type="ECO:0000256" key="6">
    <source>
        <dbReference type="ARBA" id="ARBA00022723"/>
    </source>
</evidence>
<feature type="domain" description="NADH:flavin oxidoreductase/NADH oxidase N-terminal" evidence="10">
    <location>
        <begin position="7"/>
        <end position="345"/>
    </location>
</feature>
<dbReference type="InterPro" id="IPR051793">
    <property type="entry name" value="NADH:flavin_oxidoreductase"/>
</dbReference>
<dbReference type="Gene3D" id="3.50.50.60">
    <property type="entry name" value="FAD/NAD(P)-binding domain"/>
    <property type="match status" value="1"/>
</dbReference>
<comment type="cofactor">
    <cofactor evidence="2">
        <name>[4Fe-4S] cluster</name>
        <dbReference type="ChEBI" id="CHEBI:49883"/>
    </cofactor>
</comment>
<sequence length="688" mass="76303">MSTADPLLQPFQLKHLRLKNRIISTSHEPAYSEDGLPKERYRLYHEEKAKGGIAMTMFGGSTLVAPDSPPVFGNLYAGNDKIIPYFQEMADGVHKHGAALMCQITHLGRRSVSNAGDWLPIVAPSCVREEVHRGFPKIMEESDIRRIVKAYGAAAKRCQLGGLDGVEIEAYGHLFDAFWMKRTNFRTDRYGGSLENRVRFSLEVLEEIRKQVGNDYIVGIRMVFDEGLDENLAGGLRLEEGLKIGEMLVETGALDFINIIKGHIDTEEGESLVLPSMGIPAAPYLEFAGAIKREFDLPVFHATRINEVASARYALRENLLDMVGMTRAHMADPYIVKKIESGEEDHIRPCVGMGYCLDRLYENNDALCAHNPATGREKTMPHFVPKTSGSVRKIVVIGAGPSGLEAARVCAERGHSVVLFEANDRPGGQLLLAAKIERRREIIGIVDWLFAEVQRLGVEMRFNCYAEASEILAENPEVVIVATGGLPNTEFLRDGVDLVVPSWDILAGSVKPKNNILLFDDNGQHPGISCAEFLAKRASHQGTNLEYVTPERTIAPDVGGTNYPAYLTALYENEVRITLNHRLTEVRRNTSGLVATLYNEYTHSNIERTFEQIVVEHGTLPLDELYFELREQSSNGGEIDLEALISGNAQNLVNNPGGNFQLFRVGDAVASRNVHSAIYDSLRLCKDL</sequence>
<dbReference type="GO" id="GO:0010181">
    <property type="term" value="F:FMN binding"/>
    <property type="evidence" value="ECO:0007669"/>
    <property type="project" value="InterPro"/>
</dbReference>
<keyword evidence="9" id="KW-0411">Iron-sulfur</keyword>
<dbReference type="InterPro" id="IPR013785">
    <property type="entry name" value="Aldolase_TIM"/>
</dbReference>
<comment type="cofactor">
    <cofactor evidence="1">
        <name>FMN</name>
        <dbReference type="ChEBI" id="CHEBI:58210"/>
    </cofactor>
</comment>
<keyword evidence="5" id="KW-0288">FMN</keyword>
<dbReference type="CDD" id="cd04734">
    <property type="entry name" value="OYE_like_3_FMN"/>
    <property type="match status" value="1"/>
</dbReference>
<dbReference type="Gene3D" id="3.20.20.70">
    <property type="entry name" value="Aldolase class I"/>
    <property type="match status" value="1"/>
</dbReference>
<keyword evidence="6" id="KW-0479">Metal-binding</keyword>
<dbReference type="PANTHER" id="PTHR42917:SF2">
    <property type="entry name" value="2,4-DIENOYL-COA REDUCTASE [(2E)-ENOYL-COA-PRODUCING]"/>
    <property type="match status" value="1"/>
</dbReference>
<evidence type="ECO:0000256" key="2">
    <source>
        <dbReference type="ARBA" id="ARBA00001966"/>
    </source>
</evidence>
<dbReference type="SUPFAM" id="SSF51395">
    <property type="entry name" value="FMN-linked oxidoreductases"/>
    <property type="match status" value="1"/>
</dbReference>
<evidence type="ECO:0000256" key="3">
    <source>
        <dbReference type="ARBA" id="ARBA00011048"/>
    </source>
</evidence>
<evidence type="ECO:0000256" key="5">
    <source>
        <dbReference type="ARBA" id="ARBA00022643"/>
    </source>
</evidence>
<evidence type="ECO:0000259" key="10">
    <source>
        <dbReference type="Pfam" id="PF00724"/>
    </source>
</evidence>
<evidence type="ECO:0000256" key="7">
    <source>
        <dbReference type="ARBA" id="ARBA00023002"/>
    </source>
</evidence>
<keyword evidence="8" id="KW-0408">Iron</keyword>
<dbReference type="SUPFAM" id="SSF51905">
    <property type="entry name" value="FAD/NAD(P)-binding domain"/>
    <property type="match status" value="1"/>
</dbReference>
<dbReference type="EMBL" id="UINC01003450">
    <property type="protein sequence ID" value="SVA06435.1"/>
    <property type="molecule type" value="Genomic_DNA"/>
</dbReference>
<evidence type="ECO:0000256" key="8">
    <source>
        <dbReference type="ARBA" id="ARBA00023004"/>
    </source>
</evidence>
<evidence type="ECO:0000256" key="9">
    <source>
        <dbReference type="ARBA" id="ARBA00023014"/>
    </source>
</evidence>
<keyword evidence="7" id="KW-0560">Oxidoreductase</keyword>
<evidence type="ECO:0000313" key="11">
    <source>
        <dbReference type="EMBL" id="SVA06435.1"/>
    </source>
</evidence>
<organism evidence="11">
    <name type="scientific">marine metagenome</name>
    <dbReference type="NCBI Taxonomy" id="408172"/>
    <lineage>
        <taxon>unclassified sequences</taxon>
        <taxon>metagenomes</taxon>
        <taxon>ecological metagenomes</taxon>
    </lineage>
</organism>
<dbReference type="PRINTS" id="PR00368">
    <property type="entry name" value="FADPNR"/>
</dbReference>
<dbReference type="InterPro" id="IPR036188">
    <property type="entry name" value="FAD/NAD-bd_sf"/>
</dbReference>
<dbReference type="GO" id="GO:0046872">
    <property type="term" value="F:metal ion binding"/>
    <property type="evidence" value="ECO:0007669"/>
    <property type="project" value="UniProtKB-KW"/>
</dbReference>
<name>A0A381SQX7_9ZZZZ</name>
<evidence type="ECO:0000256" key="4">
    <source>
        <dbReference type="ARBA" id="ARBA00022630"/>
    </source>
</evidence>
<comment type="similarity">
    <text evidence="3">In the N-terminal section; belongs to the NADH:flavin oxidoreductase/NADH oxidase family.</text>
</comment>
<accession>A0A381SQX7</accession>
<protein>
    <recommendedName>
        <fullName evidence="10">NADH:flavin oxidoreductase/NADH oxidase N-terminal domain-containing protein</fullName>
    </recommendedName>
</protein>
<dbReference type="Pfam" id="PF00724">
    <property type="entry name" value="Oxidored_FMN"/>
    <property type="match status" value="1"/>
</dbReference>
<evidence type="ECO:0000256" key="1">
    <source>
        <dbReference type="ARBA" id="ARBA00001917"/>
    </source>
</evidence>
<dbReference type="GO" id="GO:0051536">
    <property type="term" value="F:iron-sulfur cluster binding"/>
    <property type="evidence" value="ECO:0007669"/>
    <property type="project" value="UniProtKB-KW"/>
</dbReference>
<dbReference type="Pfam" id="PF13450">
    <property type="entry name" value="NAD_binding_8"/>
    <property type="match status" value="1"/>
</dbReference>
<dbReference type="Gene3D" id="3.40.50.720">
    <property type="entry name" value="NAD(P)-binding Rossmann-like Domain"/>
    <property type="match status" value="1"/>
</dbReference>
<keyword evidence="4" id="KW-0285">Flavoprotein</keyword>
<dbReference type="InterPro" id="IPR001155">
    <property type="entry name" value="OxRdtase_FMN_N"/>
</dbReference>
<dbReference type="AlphaFoldDB" id="A0A381SQX7"/>
<dbReference type="PANTHER" id="PTHR42917">
    <property type="entry name" value="2,4-DIENOYL-COA REDUCTASE"/>
    <property type="match status" value="1"/>
</dbReference>
<dbReference type="GO" id="GO:0033543">
    <property type="term" value="P:fatty acid beta-oxidation, unsaturated, even number, reductase/isomerase pathway"/>
    <property type="evidence" value="ECO:0007669"/>
    <property type="project" value="TreeGrafter"/>
</dbReference>
<gene>
    <name evidence="11" type="ORF">METZ01_LOCUS59289</name>
</gene>
<proteinExistence type="inferred from homology"/>
<dbReference type="GO" id="GO:0008670">
    <property type="term" value="F:2,4-dienoyl-CoA reductase (NADPH) activity"/>
    <property type="evidence" value="ECO:0007669"/>
    <property type="project" value="TreeGrafter"/>
</dbReference>
<reference evidence="11" key="1">
    <citation type="submission" date="2018-05" db="EMBL/GenBank/DDBJ databases">
        <authorList>
            <person name="Lanie J.A."/>
            <person name="Ng W.-L."/>
            <person name="Kazmierczak K.M."/>
            <person name="Andrzejewski T.M."/>
            <person name="Davidsen T.M."/>
            <person name="Wayne K.J."/>
            <person name="Tettelin H."/>
            <person name="Glass J.I."/>
            <person name="Rusch D."/>
            <person name="Podicherti R."/>
            <person name="Tsui H.-C.T."/>
            <person name="Winkler M.E."/>
        </authorList>
    </citation>
    <scope>NUCLEOTIDE SEQUENCE</scope>
</reference>